<dbReference type="PATRIC" id="fig|49338.4.peg.2763"/>
<organism evidence="1">
    <name type="scientific">Desulfitobacterium hafniense</name>
    <name type="common">Desulfitobacterium frappieri</name>
    <dbReference type="NCBI Taxonomy" id="49338"/>
    <lineage>
        <taxon>Bacteria</taxon>
        <taxon>Bacillati</taxon>
        <taxon>Bacillota</taxon>
        <taxon>Clostridia</taxon>
        <taxon>Eubacteriales</taxon>
        <taxon>Desulfitobacteriaceae</taxon>
        <taxon>Desulfitobacterium</taxon>
    </lineage>
</organism>
<accession>A0A098B266</accession>
<dbReference type="InterPro" id="IPR043129">
    <property type="entry name" value="ATPase_NBD"/>
</dbReference>
<protein>
    <submittedName>
        <fullName evidence="1">Fimbrial assembly protein</fullName>
    </submittedName>
</protein>
<evidence type="ECO:0000313" key="1">
    <source>
        <dbReference type="EMBL" id="CDX02460.1"/>
    </source>
</evidence>
<dbReference type="EMBL" id="LK996017">
    <property type="protein sequence ID" value="CDX02460.1"/>
    <property type="molecule type" value="Genomic_DNA"/>
</dbReference>
<name>A0A098B266_DESHA</name>
<dbReference type="InterPro" id="IPR007813">
    <property type="entry name" value="PilN"/>
</dbReference>
<reference evidence="1" key="1">
    <citation type="submission" date="2014-07" db="EMBL/GenBank/DDBJ databases">
        <authorList>
            <person name="Hornung V.Bastian."/>
        </authorList>
    </citation>
    <scope>NUCLEOTIDE SEQUENCE</scope>
    <source>
        <strain evidence="1">PCE-S</strain>
    </source>
</reference>
<dbReference type="AlphaFoldDB" id="A0A098B266"/>
<gene>
    <name evidence="1" type="ORF">DPCES_2573</name>
</gene>
<dbReference type="Pfam" id="PF05137">
    <property type="entry name" value="PilN"/>
    <property type="match status" value="1"/>
</dbReference>
<dbReference type="RefSeq" id="WP_208925721.1">
    <property type="nucleotide sequence ID" value="NZ_JAYFNZ010000017.1"/>
</dbReference>
<dbReference type="SUPFAM" id="SSF53067">
    <property type="entry name" value="Actin-like ATPase domain"/>
    <property type="match status" value="1"/>
</dbReference>
<sequence length="490" mass="56565">MMLAGQGRVCVELTDHELRWLWYTQKGKDKEALVPAQFEITPLPKGLIKQGKVLYPETLLSILRGYLEQRRVDFPLPRNPKVGIGLPLQNQFIREYHLPWVKKGHRTGLLRYLAEEEIPIPEEELVYDYSLEEEKGPSRRLRVVLSGIRNSVLSPVIFCFRKAGFEINKVCFSQLAWGKVMGFGPEENTLLLREDEGQIQYVFYKGGIPEIVRSFPATLQYFDEGEWKHEIHRMLLYLSSPYDQMEFTRILWSQDREAEKIGKRIGEYIKDVRERIPVLQGVDEAFYAFWGSQPLNALAAYAPEKYLAVLGLALEDEKLGQNNFWRTENLKKKRQRIKQGVAGALLLVSIGGLRMLVSTQQTLDTLRVEAQRLSEITANQTWEREKETALKQTWDRIIGNPTAVGQEIRELTAYAPEGIYLERIEIKGRTLLIQGLATESLEVQRMFQQLKALGWRKVQLAKYQTAGDSLEDSFREGMPIQFVLKAEEDD</sequence>
<proteinExistence type="predicted"/>